<keyword evidence="3" id="KW-1185">Reference proteome</keyword>
<accession>A0A809SBL0</accession>
<proteinExistence type="predicted"/>
<reference evidence="3" key="1">
    <citation type="submission" date="2019-11" db="EMBL/GenBank/DDBJ databases">
        <title>Isolation and characterization of a novel species in the genus Sulfuriferula.</title>
        <authorList>
            <person name="Mochizuki J."/>
            <person name="Kojima H."/>
            <person name="Fukui M."/>
        </authorList>
    </citation>
    <scope>NUCLEOTIDE SEQUENCE [LARGE SCALE GENOMIC DNA]</scope>
    <source>
        <strain evidence="3">SGTM</strain>
    </source>
</reference>
<dbReference type="Gene3D" id="2.40.160.10">
    <property type="entry name" value="Porin"/>
    <property type="match status" value="1"/>
</dbReference>
<dbReference type="RefSeq" id="WP_162086022.1">
    <property type="nucleotide sequence ID" value="NZ_AP021881.1"/>
</dbReference>
<sequence length="447" mass="49488">MMKKNVLLLTLISGLGVANASYAADWMSVQGLEPANAEAYKLWGFIQPTYTYIEAKPIAGLGGTIAGYNGQQQIPNLVGPDLEHTQNIQLFRARLGVRGVLKAVDDRINYFVLLEAGRNGITRDQNVVLSDASMTFSYIPGMHLRAGLFKLPTGEEALSPVHVDYNYVNFTNVTDGMLNERDMTPITGTVPAGLAGGTVQGSLSGFRDIGIEAFNTFRHNKWEFGYAAMVSNGNNINFITDNNHAKDFTGRLQVSYVFGGAGAAREDVNAFIWHQEGKRTFGSTDYNRMREGLGFKYMKDKIRVSGEAMHGSGMIYNGPNPPFNDIPGANTPAPIDTVALQDYNTAEGWYLEGGYKFLPQWRANLKYDVYNRLTNSQQAANERDFKTWTIGGEYLMSKNTHFTLTYEIRKNSVAHPEAIANATNRNNALLIADDLGNRISLQMTHIF</sequence>
<dbReference type="InterPro" id="IPR023614">
    <property type="entry name" value="Porin_dom_sf"/>
</dbReference>
<organism evidence="2 3">
    <name type="scientific">Sulfuriferula nivalis</name>
    <dbReference type="NCBI Taxonomy" id="2675298"/>
    <lineage>
        <taxon>Bacteria</taxon>
        <taxon>Pseudomonadati</taxon>
        <taxon>Pseudomonadota</taxon>
        <taxon>Betaproteobacteria</taxon>
        <taxon>Nitrosomonadales</taxon>
        <taxon>Sulfuricellaceae</taxon>
        <taxon>Sulfuriferula</taxon>
    </lineage>
</organism>
<gene>
    <name evidence="2" type="ORF">SFSGTM_30900</name>
</gene>
<dbReference type="Pfam" id="PF07396">
    <property type="entry name" value="Porin_O_P"/>
    <property type="match status" value="1"/>
</dbReference>
<dbReference type="EMBL" id="AP021881">
    <property type="protein sequence ID" value="BBP02382.1"/>
    <property type="molecule type" value="Genomic_DNA"/>
</dbReference>
<dbReference type="AlphaFoldDB" id="A0A809SBL0"/>
<evidence type="ECO:0000313" key="3">
    <source>
        <dbReference type="Proteomes" id="UP000463939"/>
    </source>
</evidence>
<feature type="chain" id="PRO_5032732376" description="Porin" evidence="1">
    <location>
        <begin position="24"/>
        <end position="447"/>
    </location>
</feature>
<protein>
    <recommendedName>
        <fullName evidence="4">Porin</fullName>
    </recommendedName>
</protein>
<evidence type="ECO:0008006" key="4">
    <source>
        <dbReference type="Google" id="ProtNLM"/>
    </source>
</evidence>
<evidence type="ECO:0000256" key="1">
    <source>
        <dbReference type="SAM" id="SignalP"/>
    </source>
</evidence>
<dbReference type="SUPFAM" id="SSF56935">
    <property type="entry name" value="Porins"/>
    <property type="match status" value="1"/>
</dbReference>
<feature type="signal peptide" evidence="1">
    <location>
        <begin position="1"/>
        <end position="23"/>
    </location>
</feature>
<dbReference type="KEGG" id="sniv:SFSGTM_30900"/>
<dbReference type="InterPro" id="IPR010870">
    <property type="entry name" value="Porin_O/P"/>
</dbReference>
<dbReference type="Proteomes" id="UP000463939">
    <property type="component" value="Chromosome"/>
</dbReference>
<evidence type="ECO:0000313" key="2">
    <source>
        <dbReference type="EMBL" id="BBP02382.1"/>
    </source>
</evidence>
<name>A0A809SBL0_9PROT</name>
<keyword evidence="1" id="KW-0732">Signal</keyword>